<dbReference type="Gene3D" id="3.40.630.30">
    <property type="match status" value="1"/>
</dbReference>
<dbReference type="OMA" id="SQWLAWP"/>
<dbReference type="PANTHER" id="PTHR43441">
    <property type="entry name" value="RIBOSOMAL-PROTEIN-SERINE ACETYLTRANSFERASE"/>
    <property type="match status" value="1"/>
</dbReference>
<dbReference type="EMBL" id="KB206474">
    <property type="protein sequence ID" value="ELP91234.1"/>
    <property type="molecule type" value="Genomic_DNA"/>
</dbReference>
<sequence length="174" mass="20128">MAIEGKNGIYLVPLNMGDVDDIFCGILKSKEHLKSGIPFIENVETKEHVEVYITMTLKNIKTKCYTIRKDTTFCGIINLDLNDQFNKVCEIGYWLTKEETGKGVMTNALFSLSNFALKNLHLHRVELRVETTNFKSQNVAMRNNFVNEGIERKRLFLDGKYRDCYIYSLLDEDL</sequence>
<evidence type="ECO:0000313" key="3">
    <source>
        <dbReference type="Proteomes" id="UP000014680"/>
    </source>
</evidence>
<reference evidence="2 3" key="1">
    <citation type="submission" date="2012-10" db="EMBL/GenBank/DDBJ databases">
        <authorList>
            <person name="Zafar N."/>
            <person name="Inman J."/>
            <person name="Hall N."/>
            <person name="Lorenzi H."/>
            <person name="Caler E."/>
        </authorList>
    </citation>
    <scope>NUCLEOTIDE SEQUENCE [LARGE SCALE GENOMIC DNA]</scope>
    <source>
        <strain evidence="2 3">IP1</strain>
    </source>
</reference>
<protein>
    <submittedName>
        <fullName evidence="2">Ribosomal protein-serine acetyltransferase, putative</fullName>
    </submittedName>
</protein>
<accession>A0A0A1U8J9</accession>
<dbReference type="OrthoDB" id="630895at2759"/>
<dbReference type="InterPro" id="IPR051908">
    <property type="entry name" value="Ribosomal_N-acetyltransferase"/>
</dbReference>
<dbReference type="PANTHER" id="PTHR43441:SF2">
    <property type="entry name" value="FAMILY ACETYLTRANSFERASE, PUTATIVE (AFU_ORTHOLOGUE AFUA_7G00850)-RELATED"/>
    <property type="match status" value="1"/>
</dbReference>
<gene>
    <name evidence="2" type="ORF">EIN_151310</name>
</gene>
<dbReference type="Proteomes" id="UP000014680">
    <property type="component" value="Unassembled WGS sequence"/>
</dbReference>
<dbReference type="PROSITE" id="PS51186">
    <property type="entry name" value="GNAT"/>
    <property type="match status" value="1"/>
</dbReference>
<dbReference type="RefSeq" id="XP_004258005.1">
    <property type="nucleotide sequence ID" value="XM_004257957.1"/>
</dbReference>
<dbReference type="VEuPathDB" id="AmoebaDB:EIN_151310"/>
<dbReference type="GO" id="GO:0005840">
    <property type="term" value="C:ribosome"/>
    <property type="evidence" value="ECO:0007669"/>
    <property type="project" value="UniProtKB-KW"/>
</dbReference>
<dbReference type="GO" id="GO:1990189">
    <property type="term" value="F:protein N-terminal-serine acetyltransferase activity"/>
    <property type="evidence" value="ECO:0007669"/>
    <property type="project" value="TreeGrafter"/>
</dbReference>
<feature type="domain" description="N-acetyltransferase" evidence="1">
    <location>
        <begin position="9"/>
        <end position="172"/>
    </location>
</feature>
<keyword evidence="2" id="KW-0808">Transferase</keyword>
<keyword evidence="3" id="KW-1185">Reference proteome</keyword>
<keyword evidence="2" id="KW-0687">Ribonucleoprotein</keyword>
<dbReference type="InterPro" id="IPR016181">
    <property type="entry name" value="Acyl_CoA_acyltransferase"/>
</dbReference>
<proteinExistence type="predicted"/>
<keyword evidence="2" id="KW-0689">Ribosomal protein</keyword>
<dbReference type="InterPro" id="IPR000182">
    <property type="entry name" value="GNAT_dom"/>
</dbReference>
<evidence type="ECO:0000259" key="1">
    <source>
        <dbReference type="PROSITE" id="PS51186"/>
    </source>
</evidence>
<dbReference type="SUPFAM" id="SSF55729">
    <property type="entry name" value="Acyl-CoA N-acyltransferases (Nat)"/>
    <property type="match status" value="1"/>
</dbReference>
<organism evidence="2 3">
    <name type="scientific">Entamoeba invadens IP1</name>
    <dbReference type="NCBI Taxonomy" id="370355"/>
    <lineage>
        <taxon>Eukaryota</taxon>
        <taxon>Amoebozoa</taxon>
        <taxon>Evosea</taxon>
        <taxon>Archamoebae</taxon>
        <taxon>Mastigamoebida</taxon>
        <taxon>Entamoebidae</taxon>
        <taxon>Entamoeba</taxon>
    </lineage>
</organism>
<dbReference type="GeneID" id="14890181"/>
<evidence type="ECO:0000313" key="2">
    <source>
        <dbReference type="EMBL" id="ELP91234.1"/>
    </source>
</evidence>
<name>A0A0A1U8J9_ENTIV</name>
<dbReference type="Pfam" id="PF13302">
    <property type="entry name" value="Acetyltransf_3"/>
    <property type="match status" value="1"/>
</dbReference>
<dbReference type="GO" id="GO:0008999">
    <property type="term" value="F:protein-N-terminal-alanine acetyltransferase activity"/>
    <property type="evidence" value="ECO:0007669"/>
    <property type="project" value="TreeGrafter"/>
</dbReference>
<dbReference type="AlphaFoldDB" id="A0A0A1U8J9"/>
<dbReference type="KEGG" id="eiv:EIN_151310"/>
<dbReference type="GO" id="GO:0005737">
    <property type="term" value="C:cytoplasm"/>
    <property type="evidence" value="ECO:0007669"/>
    <property type="project" value="TreeGrafter"/>
</dbReference>